<dbReference type="EMBL" id="BARV01013288">
    <property type="protein sequence ID" value="GAI13688.1"/>
    <property type="molecule type" value="Genomic_DNA"/>
</dbReference>
<protein>
    <recommendedName>
        <fullName evidence="1">site-specific DNA-methyltransferase (adenine-specific)</fullName>
        <ecNumber evidence="1">2.1.1.72</ecNumber>
    </recommendedName>
</protein>
<evidence type="ECO:0000256" key="2">
    <source>
        <dbReference type="ARBA" id="ARBA00022603"/>
    </source>
</evidence>
<keyword evidence="4" id="KW-0949">S-adenosyl-L-methionine</keyword>
<dbReference type="InterPro" id="IPR029063">
    <property type="entry name" value="SAM-dependent_MTases_sf"/>
</dbReference>
<organism evidence="7">
    <name type="scientific">marine sediment metagenome</name>
    <dbReference type="NCBI Taxonomy" id="412755"/>
    <lineage>
        <taxon>unclassified sequences</taxon>
        <taxon>metagenomes</taxon>
        <taxon>ecological metagenomes</taxon>
    </lineage>
</organism>
<keyword evidence="3" id="KW-0808">Transferase</keyword>
<feature type="non-terminal residue" evidence="7">
    <location>
        <position position="1"/>
    </location>
</feature>
<comment type="caution">
    <text evidence="7">The sequence shown here is derived from an EMBL/GenBank/DDBJ whole genome shotgun (WGS) entry which is preliminary data.</text>
</comment>
<gene>
    <name evidence="7" type="ORF">S06H3_24095</name>
</gene>
<evidence type="ECO:0000256" key="5">
    <source>
        <dbReference type="ARBA" id="ARBA00047942"/>
    </source>
</evidence>
<evidence type="ECO:0000256" key="1">
    <source>
        <dbReference type="ARBA" id="ARBA00011900"/>
    </source>
</evidence>
<sequence>RGKYDIYIPFLEQGIRLLKPEGYLGFICPTMFMKRDYGKSLRSFLINNCTLRAFVDFADNQVFGEATNYVGIFIFQKTFTVASPCVCRIFEPNLRLPTEEIGRLLLSGESHDQLIEISPMDVTQLSEDAWTIAPTDRLKLCTELRKRASTTLEELCDA</sequence>
<evidence type="ECO:0000256" key="4">
    <source>
        <dbReference type="ARBA" id="ARBA00022691"/>
    </source>
</evidence>
<dbReference type="PANTHER" id="PTHR33841">
    <property type="entry name" value="DNA METHYLTRANSFERASE YEEA-RELATED"/>
    <property type="match status" value="1"/>
</dbReference>
<dbReference type="Pfam" id="PF07669">
    <property type="entry name" value="Eco57I"/>
    <property type="match status" value="1"/>
</dbReference>
<feature type="domain" description="Type II methyltransferase M.TaqI-like" evidence="6">
    <location>
        <begin position="2"/>
        <end position="63"/>
    </location>
</feature>
<dbReference type="InterPro" id="IPR050953">
    <property type="entry name" value="N4_N6_ade-DNA_methylase"/>
</dbReference>
<keyword evidence="2" id="KW-0489">Methyltransferase</keyword>
<dbReference type="InterPro" id="IPR011639">
    <property type="entry name" value="MethylTrfase_TaqI-like_dom"/>
</dbReference>
<name>X1L3Z1_9ZZZZ</name>
<dbReference type="GO" id="GO:0006304">
    <property type="term" value="P:DNA modification"/>
    <property type="evidence" value="ECO:0007669"/>
    <property type="project" value="InterPro"/>
</dbReference>
<dbReference type="SUPFAM" id="SSF53335">
    <property type="entry name" value="S-adenosyl-L-methionine-dependent methyltransferases"/>
    <property type="match status" value="1"/>
</dbReference>
<dbReference type="PANTHER" id="PTHR33841:SF1">
    <property type="entry name" value="DNA METHYLTRANSFERASE A"/>
    <property type="match status" value="1"/>
</dbReference>
<accession>X1L3Z1</accession>
<dbReference type="GO" id="GO:0032259">
    <property type="term" value="P:methylation"/>
    <property type="evidence" value="ECO:0007669"/>
    <property type="project" value="UniProtKB-KW"/>
</dbReference>
<dbReference type="Gene3D" id="3.40.50.150">
    <property type="entry name" value="Vaccinia Virus protein VP39"/>
    <property type="match status" value="1"/>
</dbReference>
<reference evidence="7" key="1">
    <citation type="journal article" date="2014" name="Front. Microbiol.">
        <title>High frequency of phylogenetically diverse reductive dehalogenase-homologous genes in deep subseafloor sedimentary metagenomes.</title>
        <authorList>
            <person name="Kawai M."/>
            <person name="Futagami T."/>
            <person name="Toyoda A."/>
            <person name="Takaki Y."/>
            <person name="Nishi S."/>
            <person name="Hori S."/>
            <person name="Arai W."/>
            <person name="Tsubouchi T."/>
            <person name="Morono Y."/>
            <person name="Uchiyama I."/>
            <person name="Ito T."/>
            <person name="Fujiyama A."/>
            <person name="Inagaki F."/>
            <person name="Takami H."/>
        </authorList>
    </citation>
    <scope>NUCLEOTIDE SEQUENCE</scope>
    <source>
        <strain evidence="7">Expedition CK06-06</strain>
    </source>
</reference>
<evidence type="ECO:0000256" key="3">
    <source>
        <dbReference type="ARBA" id="ARBA00022679"/>
    </source>
</evidence>
<evidence type="ECO:0000313" key="7">
    <source>
        <dbReference type="EMBL" id="GAI13688.1"/>
    </source>
</evidence>
<feature type="non-terminal residue" evidence="7">
    <location>
        <position position="158"/>
    </location>
</feature>
<proteinExistence type="predicted"/>
<dbReference type="GO" id="GO:0009007">
    <property type="term" value="F:site-specific DNA-methyltransferase (adenine-specific) activity"/>
    <property type="evidence" value="ECO:0007669"/>
    <property type="project" value="UniProtKB-EC"/>
</dbReference>
<dbReference type="EC" id="2.1.1.72" evidence="1"/>
<comment type="catalytic activity">
    <reaction evidence="5">
        <text>a 2'-deoxyadenosine in DNA + S-adenosyl-L-methionine = an N(6)-methyl-2'-deoxyadenosine in DNA + S-adenosyl-L-homocysteine + H(+)</text>
        <dbReference type="Rhea" id="RHEA:15197"/>
        <dbReference type="Rhea" id="RHEA-COMP:12418"/>
        <dbReference type="Rhea" id="RHEA-COMP:12419"/>
        <dbReference type="ChEBI" id="CHEBI:15378"/>
        <dbReference type="ChEBI" id="CHEBI:57856"/>
        <dbReference type="ChEBI" id="CHEBI:59789"/>
        <dbReference type="ChEBI" id="CHEBI:90615"/>
        <dbReference type="ChEBI" id="CHEBI:90616"/>
        <dbReference type="EC" id="2.1.1.72"/>
    </reaction>
</comment>
<dbReference type="AlphaFoldDB" id="X1L3Z1"/>
<evidence type="ECO:0000259" key="6">
    <source>
        <dbReference type="Pfam" id="PF07669"/>
    </source>
</evidence>